<keyword evidence="2" id="KW-0479">Metal-binding</keyword>
<dbReference type="OrthoDB" id="6077919at2759"/>
<keyword evidence="4 7" id="KW-0863">Zinc-finger</keyword>
<evidence type="ECO:0000256" key="2">
    <source>
        <dbReference type="ARBA" id="ARBA00022723"/>
    </source>
</evidence>
<keyword evidence="5" id="KW-0862">Zinc</keyword>
<feature type="domain" description="C2H2-type" evidence="8">
    <location>
        <begin position="144"/>
        <end position="175"/>
    </location>
</feature>
<dbReference type="GO" id="GO:0005634">
    <property type="term" value="C:nucleus"/>
    <property type="evidence" value="ECO:0007669"/>
    <property type="project" value="UniProtKB-SubCell"/>
</dbReference>
<feature type="domain" description="C2H2-type" evidence="8">
    <location>
        <begin position="79"/>
        <end position="103"/>
    </location>
</feature>
<dbReference type="InterPro" id="IPR022755">
    <property type="entry name" value="Znf_C2H2_jaz"/>
</dbReference>
<dbReference type="PANTHER" id="PTHR24406">
    <property type="entry name" value="TRANSCRIPTIONAL REPRESSOR CTCFL-RELATED"/>
    <property type="match status" value="1"/>
</dbReference>
<evidence type="ECO:0000256" key="7">
    <source>
        <dbReference type="PROSITE-ProRule" id="PRU00042"/>
    </source>
</evidence>
<keyword evidence="6" id="KW-0539">Nucleus</keyword>
<evidence type="ECO:0000256" key="6">
    <source>
        <dbReference type="ARBA" id="ARBA00023242"/>
    </source>
</evidence>
<dbReference type="GO" id="GO:0003676">
    <property type="term" value="F:nucleic acid binding"/>
    <property type="evidence" value="ECO:0007669"/>
    <property type="project" value="InterPro"/>
</dbReference>
<comment type="caution">
    <text evidence="9">The sequence shown here is derived from an EMBL/GenBank/DDBJ whole genome shotgun (WGS) entry which is preliminary data.</text>
</comment>
<protein>
    <recommendedName>
        <fullName evidence="8">C2H2-type domain-containing protein</fullName>
    </recommendedName>
</protein>
<dbReference type="AlphaFoldDB" id="A0A8H6MB92"/>
<dbReference type="PROSITE" id="PS00028">
    <property type="entry name" value="ZINC_FINGER_C2H2_1"/>
    <property type="match status" value="5"/>
</dbReference>
<dbReference type="InterPro" id="IPR050888">
    <property type="entry name" value="ZnF_C2H2-type_TF"/>
</dbReference>
<dbReference type="SUPFAM" id="SSF57667">
    <property type="entry name" value="beta-beta-alpha zinc fingers"/>
    <property type="match status" value="3"/>
</dbReference>
<evidence type="ECO:0000313" key="9">
    <source>
        <dbReference type="EMBL" id="KAF6758811.1"/>
    </source>
</evidence>
<reference evidence="9 10" key="1">
    <citation type="submission" date="2020-07" db="EMBL/GenBank/DDBJ databases">
        <title>Comparative genomics of pyrophilous fungi reveals a link between fire events and developmental genes.</title>
        <authorList>
            <consortium name="DOE Joint Genome Institute"/>
            <person name="Steindorff A.S."/>
            <person name="Carver A."/>
            <person name="Calhoun S."/>
            <person name="Stillman K."/>
            <person name="Liu H."/>
            <person name="Lipzen A."/>
            <person name="Pangilinan J."/>
            <person name="Labutti K."/>
            <person name="Bruns T.D."/>
            <person name="Grigoriev I.V."/>
        </authorList>
    </citation>
    <scope>NUCLEOTIDE SEQUENCE [LARGE SCALE GENOMIC DNA]</scope>
    <source>
        <strain evidence="9 10">CBS 144469</strain>
    </source>
</reference>
<dbReference type="Gene3D" id="3.30.160.60">
    <property type="entry name" value="Classic Zinc Finger"/>
    <property type="match status" value="3"/>
</dbReference>
<sequence>MFTEYCCKDCSRVCNSDAGIASHCKAKHYNSEWTIRWFCEKCAKLFTNKNQSTQHLNSAEHQAMEGRLGAIDVPVNILYGCDDCERAFRTGQGLRSHCSAKNHRMGAVSTEPLYRWMCNPCNEKFVRESDYKKHCTSKQHKKPVRCTFPKCTRRFKSPSGLASHLESGFHGFSRHKVTRAVQLLQVIPQITVVPTVGPSFSAGRPVESGFGGQFEEVVNLLTEAVQHGGAGAAPTEPGPPLGPSEEAAATVVSAEASEVSTVAVTTTPTGSQSIGLDALQLALGPIPEAPRYVVNDFAHLGIPFTCPTCAKTFKKIISLTAHMNSPAHDADAFLCPGCDRRFPLVSSLIQHLESGSCELASKEEVFDRFLKMTDRFSRMLIA</sequence>
<dbReference type="Proteomes" id="UP000521943">
    <property type="component" value="Unassembled WGS sequence"/>
</dbReference>
<dbReference type="PROSITE" id="PS50157">
    <property type="entry name" value="ZINC_FINGER_C2H2_2"/>
    <property type="match status" value="4"/>
</dbReference>
<evidence type="ECO:0000259" key="8">
    <source>
        <dbReference type="PROSITE" id="PS50157"/>
    </source>
</evidence>
<proteinExistence type="predicted"/>
<dbReference type="InterPro" id="IPR013087">
    <property type="entry name" value="Znf_C2H2_type"/>
</dbReference>
<evidence type="ECO:0000256" key="4">
    <source>
        <dbReference type="ARBA" id="ARBA00022771"/>
    </source>
</evidence>
<name>A0A8H6MB92_9AGAR</name>
<dbReference type="SMART" id="SM00451">
    <property type="entry name" value="ZnF_U1"/>
    <property type="match status" value="3"/>
</dbReference>
<evidence type="ECO:0000256" key="1">
    <source>
        <dbReference type="ARBA" id="ARBA00004123"/>
    </source>
</evidence>
<dbReference type="Pfam" id="PF12171">
    <property type="entry name" value="zf-C2H2_jaz"/>
    <property type="match status" value="1"/>
</dbReference>
<dbReference type="SMART" id="SM00355">
    <property type="entry name" value="ZnF_C2H2"/>
    <property type="match status" value="7"/>
</dbReference>
<gene>
    <name evidence="9" type="ORF">DFP72DRAFT_161378</name>
</gene>
<dbReference type="Pfam" id="PF12874">
    <property type="entry name" value="zf-met"/>
    <property type="match status" value="1"/>
</dbReference>
<evidence type="ECO:0000313" key="10">
    <source>
        <dbReference type="Proteomes" id="UP000521943"/>
    </source>
</evidence>
<organism evidence="9 10">
    <name type="scientific">Ephemerocybe angulata</name>
    <dbReference type="NCBI Taxonomy" id="980116"/>
    <lineage>
        <taxon>Eukaryota</taxon>
        <taxon>Fungi</taxon>
        <taxon>Dikarya</taxon>
        <taxon>Basidiomycota</taxon>
        <taxon>Agaricomycotina</taxon>
        <taxon>Agaricomycetes</taxon>
        <taxon>Agaricomycetidae</taxon>
        <taxon>Agaricales</taxon>
        <taxon>Agaricineae</taxon>
        <taxon>Psathyrellaceae</taxon>
        <taxon>Ephemerocybe</taxon>
    </lineage>
</organism>
<dbReference type="InterPro" id="IPR003604">
    <property type="entry name" value="Matrin/U1-like-C_Znf_C2H2"/>
</dbReference>
<keyword evidence="10" id="KW-1185">Reference proteome</keyword>
<dbReference type="InterPro" id="IPR036236">
    <property type="entry name" value="Znf_C2H2_sf"/>
</dbReference>
<dbReference type="EMBL" id="JACGCI010000017">
    <property type="protein sequence ID" value="KAF6758811.1"/>
    <property type="molecule type" value="Genomic_DNA"/>
</dbReference>
<comment type="subcellular location">
    <subcellularLocation>
        <location evidence="1">Nucleus</location>
    </subcellularLocation>
</comment>
<feature type="domain" description="C2H2-type" evidence="8">
    <location>
        <begin position="116"/>
        <end position="143"/>
    </location>
</feature>
<accession>A0A8H6MB92</accession>
<keyword evidence="3" id="KW-0677">Repeat</keyword>
<dbReference type="GO" id="GO:0008270">
    <property type="term" value="F:zinc ion binding"/>
    <property type="evidence" value="ECO:0007669"/>
    <property type="project" value="UniProtKB-KW"/>
</dbReference>
<evidence type="ECO:0000256" key="5">
    <source>
        <dbReference type="ARBA" id="ARBA00022833"/>
    </source>
</evidence>
<evidence type="ECO:0000256" key="3">
    <source>
        <dbReference type="ARBA" id="ARBA00022737"/>
    </source>
</evidence>
<feature type="domain" description="C2H2-type" evidence="8">
    <location>
        <begin position="304"/>
        <end position="333"/>
    </location>
</feature>